<reference evidence="1" key="1">
    <citation type="submission" date="2021-12" db="EMBL/GenBank/DDBJ databases">
        <title>Discovery of the Pendulisporaceae a myxobacterial family with distinct sporulation behavior and unique specialized metabolism.</title>
        <authorList>
            <person name="Garcia R."/>
            <person name="Popoff A."/>
            <person name="Bader C.D."/>
            <person name="Loehr J."/>
            <person name="Walesch S."/>
            <person name="Walt C."/>
            <person name="Boldt J."/>
            <person name="Bunk B."/>
            <person name="Haeckl F.J.F.P.J."/>
            <person name="Gunesch A.P."/>
            <person name="Birkelbach J."/>
            <person name="Nuebel U."/>
            <person name="Pietschmann T."/>
            <person name="Bach T."/>
            <person name="Mueller R."/>
        </authorList>
    </citation>
    <scope>NUCLEOTIDE SEQUENCE</scope>
    <source>
        <strain evidence="1">MSr11367</strain>
    </source>
</reference>
<keyword evidence="2" id="KW-1185">Reference proteome</keyword>
<dbReference type="Proteomes" id="UP001374803">
    <property type="component" value="Chromosome"/>
</dbReference>
<accession>A0ABZ2LDH1</accession>
<evidence type="ECO:0000313" key="2">
    <source>
        <dbReference type="Proteomes" id="UP001374803"/>
    </source>
</evidence>
<dbReference type="RefSeq" id="WP_394836434.1">
    <property type="nucleotide sequence ID" value="NZ_CP089929.1"/>
</dbReference>
<gene>
    <name evidence="1" type="ORF">LVJ94_05955</name>
</gene>
<evidence type="ECO:0000313" key="1">
    <source>
        <dbReference type="EMBL" id="WXB06777.1"/>
    </source>
</evidence>
<name>A0ABZ2LDH1_9BACT</name>
<dbReference type="EMBL" id="CP089983">
    <property type="protein sequence ID" value="WXB06777.1"/>
    <property type="molecule type" value="Genomic_DNA"/>
</dbReference>
<organism evidence="1 2">
    <name type="scientific">Pendulispora rubella</name>
    <dbReference type="NCBI Taxonomy" id="2741070"/>
    <lineage>
        <taxon>Bacteria</taxon>
        <taxon>Pseudomonadati</taxon>
        <taxon>Myxococcota</taxon>
        <taxon>Myxococcia</taxon>
        <taxon>Myxococcales</taxon>
        <taxon>Sorangiineae</taxon>
        <taxon>Pendulisporaceae</taxon>
        <taxon>Pendulispora</taxon>
    </lineage>
</organism>
<protein>
    <submittedName>
        <fullName evidence="1">Uncharacterized protein</fullName>
    </submittedName>
</protein>
<proteinExistence type="predicted"/>
<sequence length="118" mass="12978">MVVTDGPGPNAAQRETMNKRIPAPFLVAVVTHAVMARRIVSVLSWFNPNIRAFAPADLPAALDYLDVRAEDQAGVIERVAEMRIQLSGAGVESVLDPMKAVITRLSQLRENIERSRRS</sequence>